<dbReference type="AlphaFoldDB" id="R4ULC8"/>
<evidence type="ECO:0000313" key="2">
    <source>
        <dbReference type="Proteomes" id="UP000013963"/>
    </source>
</evidence>
<name>R4ULC8_9MOLU</name>
<dbReference type="RefSeq" id="WP_016340702.1">
    <property type="nucleotide sequence ID" value="NC_021284.1"/>
</dbReference>
<keyword evidence="2" id="KW-1185">Reference proteome</keyword>
<protein>
    <submittedName>
        <fullName evidence="1">Uncharacterized protein</fullName>
    </submittedName>
</protein>
<organism evidence="1 2">
    <name type="scientific">Spiroplasma syrphidicola EA-1</name>
    <dbReference type="NCBI Taxonomy" id="1276229"/>
    <lineage>
        <taxon>Bacteria</taxon>
        <taxon>Bacillati</taxon>
        <taxon>Mycoplasmatota</taxon>
        <taxon>Mollicutes</taxon>
        <taxon>Entomoplasmatales</taxon>
        <taxon>Spiroplasmataceae</taxon>
        <taxon>Spiroplasma</taxon>
    </lineage>
</organism>
<dbReference type="EMBL" id="CP005078">
    <property type="protein sequence ID" value="AGM26056.1"/>
    <property type="molecule type" value="Genomic_DNA"/>
</dbReference>
<dbReference type="PATRIC" id="fig|1276229.3.peg.459"/>
<dbReference type="HOGENOM" id="CLU_1676745_0_0_14"/>
<sequence>MSKKIVEVRFKLRHLNQIQEHKLFVESHKDKYNSINELLANTYISSIQKNNLEDKTDMIADIVREEINKSTSLLLKATKNYTDDLVSYLLSQQIITDQRIKVMQNILAKQLGIDLNTLNNPDEEILQELDYIKEFSQQIKTDYEVWKENRRKERGKK</sequence>
<dbReference type="STRING" id="1276229.SSYRP_v1c04640"/>
<gene>
    <name evidence="1" type="ORF">SSYRP_v1c04640</name>
</gene>
<evidence type="ECO:0000313" key="1">
    <source>
        <dbReference type="EMBL" id="AGM26056.1"/>
    </source>
</evidence>
<dbReference type="Proteomes" id="UP000013963">
    <property type="component" value="Chromosome"/>
</dbReference>
<dbReference type="KEGG" id="ssyr:SSYRP_v1c04640"/>
<proteinExistence type="predicted"/>
<accession>R4ULC8</accession>
<reference evidence="1 2" key="1">
    <citation type="journal article" date="2013" name="Genome Biol. Evol.">
        <title>Complete genomes of two dipteran-associated spiroplasmas provided insights into the origin, dynamics, and impacts of viral invasion in spiroplasma.</title>
        <authorList>
            <person name="Ku C."/>
            <person name="Lo W.S."/>
            <person name="Chen L.L."/>
            <person name="Kuo C.H."/>
        </authorList>
    </citation>
    <scope>NUCLEOTIDE SEQUENCE [LARGE SCALE GENOMIC DNA]</scope>
    <source>
        <strain evidence="1">EA-1</strain>
    </source>
</reference>
<dbReference type="OrthoDB" id="9824071at2"/>